<gene>
    <name evidence="3" type="ORF">PSON_ATCC_30995.1.T0830129</name>
</gene>
<evidence type="ECO:0008006" key="5">
    <source>
        <dbReference type="Google" id="ProtNLM"/>
    </source>
</evidence>
<organism evidence="3 4">
    <name type="scientific">Paramecium sonneborni</name>
    <dbReference type="NCBI Taxonomy" id="65129"/>
    <lineage>
        <taxon>Eukaryota</taxon>
        <taxon>Sar</taxon>
        <taxon>Alveolata</taxon>
        <taxon>Ciliophora</taxon>
        <taxon>Intramacronucleata</taxon>
        <taxon>Oligohymenophorea</taxon>
        <taxon>Peniculida</taxon>
        <taxon>Parameciidae</taxon>
        <taxon>Paramecium</taxon>
    </lineage>
</organism>
<dbReference type="EMBL" id="CAJJDN010000083">
    <property type="protein sequence ID" value="CAD8104995.1"/>
    <property type="molecule type" value="Genomic_DNA"/>
</dbReference>
<dbReference type="AlphaFoldDB" id="A0A8S1PPB1"/>
<dbReference type="Proteomes" id="UP000692954">
    <property type="component" value="Unassembled WGS sequence"/>
</dbReference>
<dbReference type="OrthoDB" id="312917at2759"/>
<comment type="caution">
    <text evidence="3">The sequence shown here is derived from an EMBL/GenBank/DDBJ whole genome shotgun (WGS) entry which is preliminary data.</text>
</comment>
<accession>A0A8S1PPB1</accession>
<name>A0A8S1PPB1_9CILI</name>
<feature type="compositionally biased region" description="Polar residues" evidence="2">
    <location>
        <begin position="318"/>
        <end position="327"/>
    </location>
</feature>
<dbReference type="Pfam" id="PF14559">
    <property type="entry name" value="TPR_19"/>
    <property type="match status" value="1"/>
</dbReference>
<sequence>MAQSSKNCLNCNKEKIKYWVMNPSSKINKVCEGCKIRFQNIIDVSTTQKLKHQMEIWIRYIMKEIIIISQRIFNFKNNWIEKLKEFEKSEGNENYEIHFYDSYAEFLQLKSKIKKALLNLNNELNNNNFPQSDLQSNYSENDLKKCKNLLQKKEIFQAQKKLLALDTYDAKYFQIECLILQKNLDEAYKQSEQIINETKIDQVKKINKEQKFNLLLQKAKICHKKGLFLQALHMLNQIIREGVQNQNDTDRVQLQIAKTFMKCGNFDLGFSRLETLEKEKEKDKQSKENKYECYNYPFSLTYAKALQLQPEIHPDQDYFSNDESVQSDNRRESQVLNQSQIQNQNQNYNYGSGIMEKKEKKYQEIKKIYDEILQEDPSDQKALYGLSQIYIKLEEYSLAQDVLYELYQLNPSYKKQKSDCYIANKKWKQNMNKLINNIVGALDVFQIVQQKQDIESNEYYYHLKQNIISLYLQY</sequence>
<protein>
    <recommendedName>
        <fullName evidence="5">Tetratricopeptide repeat protein</fullName>
    </recommendedName>
</protein>
<dbReference type="PROSITE" id="PS50005">
    <property type="entry name" value="TPR"/>
    <property type="match status" value="1"/>
</dbReference>
<evidence type="ECO:0000256" key="1">
    <source>
        <dbReference type="PROSITE-ProRule" id="PRU00339"/>
    </source>
</evidence>
<evidence type="ECO:0000313" key="3">
    <source>
        <dbReference type="EMBL" id="CAD8104995.1"/>
    </source>
</evidence>
<keyword evidence="1" id="KW-0802">TPR repeat</keyword>
<evidence type="ECO:0000313" key="4">
    <source>
        <dbReference type="Proteomes" id="UP000692954"/>
    </source>
</evidence>
<feature type="repeat" description="TPR" evidence="1">
    <location>
        <begin position="380"/>
        <end position="413"/>
    </location>
</feature>
<reference evidence="3" key="1">
    <citation type="submission" date="2021-01" db="EMBL/GenBank/DDBJ databases">
        <authorList>
            <consortium name="Genoscope - CEA"/>
            <person name="William W."/>
        </authorList>
    </citation>
    <scope>NUCLEOTIDE SEQUENCE</scope>
</reference>
<dbReference type="InterPro" id="IPR019734">
    <property type="entry name" value="TPR_rpt"/>
</dbReference>
<proteinExistence type="predicted"/>
<evidence type="ECO:0000256" key="2">
    <source>
        <dbReference type="SAM" id="MobiDB-lite"/>
    </source>
</evidence>
<keyword evidence="4" id="KW-1185">Reference proteome</keyword>
<feature type="region of interest" description="Disordered" evidence="2">
    <location>
        <begin position="317"/>
        <end position="342"/>
    </location>
</feature>